<accession>A0ABQ9W2C3</accession>
<dbReference type="Proteomes" id="UP001266305">
    <property type="component" value="Unassembled WGS sequence"/>
</dbReference>
<evidence type="ECO:0000256" key="1">
    <source>
        <dbReference type="SAM" id="MobiDB-lite"/>
    </source>
</evidence>
<evidence type="ECO:0000313" key="2">
    <source>
        <dbReference type="EMBL" id="KAK2115783.1"/>
    </source>
</evidence>
<feature type="compositionally biased region" description="Basic and acidic residues" evidence="1">
    <location>
        <begin position="22"/>
        <end position="33"/>
    </location>
</feature>
<name>A0ABQ9W2C3_SAGOE</name>
<feature type="non-terminal residue" evidence="2">
    <location>
        <position position="61"/>
    </location>
</feature>
<organism evidence="2 3">
    <name type="scientific">Saguinus oedipus</name>
    <name type="common">Cotton-top tamarin</name>
    <name type="synonym">Oedipomidas oedipus</name>
    <dbReference type="NCBI Taxonomy" id="9490"/>
    <lineage>
        <taxon>Eukaryota</taxon>
        <taxon>Metazoa</taxon>
        <taxon>Chordata</taxon>
        <taxon>Craniata</taxon>
        <taxon>Vertebrata</taxon>
        <taxon>Euteleostomi</taxon>
        <taxon>Mammalia</taxon>
        <taxon>Eutheria</taxon>
        <taxon>Euarchontoglires</taxon>
        <taxon>Primates</taxon>
        <taxon>Haplorrhini</taxon>
        <taxon>Platyrrhini</taxon>
        <taxon>Cebidae</taxon>
        <taxon>Callitrichinae</taxon>
        <taxon>Saguinus</taxon>
    </lineage>
</organism>
<reference evidence="2 3" key="1">
    <citation type="submission" date="2023-05" db="EMBL/GenBank/DDBJ databases">
        <title>B98-5 Cell Line De Novo Hybrid Assembly: An Optical Mapping Approach.</title>
        <authorList>
            <person name="Kananen K."/>
            <person name="Auerbach J.A."/>
            <person name="Kautto E."/>
            <person name="Blachly J.S."/>
        </authorList>
    </citation>
    <scope>NUCLEOTIDE SEQUENCE [LARGE SCALE GENOMIC DNA]</scope>
    <source>
        <strain evidence="2">B95-8</strain>
        <tissue evidence="2">Cell line</tissue>
    </source>
</reference>
<dbReference type="EMBL" id="JASSZA010000003">
    <property type="protein sequence ID" value="KAK2115783.1"/>
    <property type="molecule type" value="Genomic_DNA"/>
</dbReference>
<feature type="region of interest" description="Disordered" evidence="1">
    <location>
        <begin position="22"/>
        <end position="44"/>
    </location>
</feature>
<comment type="caution">
    <text evidence="2">The sequence shown here is derived from an EMBL/GenBank/DDBJ whole genome shotgun (WGS) entry which is preliminary data.</text>
</comment>
<feature type="compositionally biased region" description="Polar residues" evidence="1">
    <location>
        <begin position="34"/>
        <end position="44"/>
    </location>
</feature>
<keyword evidence="3" id="KW-1185">Reference proteome</keyword>
<gene>
    <name evidence="2" type="ORF">P7K49_006409</name>
</gene>
<evidence type="ECO:0000313" key="3">
    <source>
        <dbReference type="Proteomes" id="UP001266305"/>
    </source>
</evidence>
<feature type="non-terminal residue" evidence="2">
    <location>
        <position position="1"/>
    </location>
</feature>
<proteinExistence type="predicted"/>
<protein>
    <submittedName>
        <fullName evidence="2">Uncharacterized protein</fullName>
    </submittedName>
</protein>
<sequence>VLDSLAMEAEVKMAKLNVLQREEDKKEKRERQNAQDAVSSFPTTQPTHQFAAQFFMPVSAE</sequence>